<protein>
    <recommendedName>
        <fullName evidence="4">C2H2-type domain-containing protein</fullName>
    </recommendedName>
</protein>
<evidence type="ECO:0000313" key="3">
    <source>
        <dbReference type="Proteomes" id="UP000034164"/>
    </source>
</evidence>
<sequence>MEDKLLRTLEDRLKCAASRGFTAEYQQQEEEQDNTVCFRKLAPATEAKQERAVADWALWRLSRNEPIHRNFDANEPDPTPQTLKLFAESLIAYRTSLPSVKTVCGYLIAFTSKWERQTSRSISKAVKKDVLNHVRTKLQVKYNLPAAVREPFHVTHQDIKYLQHRLFGDDEHDYGHESARVQIGAALSLFAGSAARAGAVVESSSYRNTNECLYYKHLTFNIKRTSGSEEVKRWVTIDPEFLKGHRYRNDELLPKTWFNSHPVLGLGFLFWVSVIGIADHAFRGISTIDGLLEKRPPKGRESWTLQWNDNVKDRPFFRMVAVGGRSRDRALTFSSLRHHITSLAQRDGFRDPLRVHGIRGGVANKIDPNASTASRNQGLDHKNSATFVKYQSQLKSLDMQALFYDLKPDYECRDMERSMAHHRDPNVPLNLSAEAIAEFMHDDEVVSIDKRIVELTRRIAGEPEKYRDLASERSTLYNTKARKLRSKRGEFTASWWAASYDEYIAGNEFNEKDTTRLFDIYSKYIPERARLKENLFKEASLDSEIGRQCLQDAVNLCVSTERVAYYPGLSPVDGLCPVCSLSMSRVSLQSRAKHILQCRRKSMNAAPYQQRYQNGKRAHRRVGRVFLEFCYLCTIFFDSEAEWARHCETHVQNLQPRCGLLTFRYTLVTPGFCPFCLGDERMPPERQFTQWMKNATLLDHIDDQHLNKLSSEKDILCPHPCCGNTKYKGVTDLKRHFYNVHTLREPRSNCVSRKRRWDFSDDCAQLDETQKNSGVDEARIEELCQPRDECHDPSRSRSKKPCFSPEPREEIDT</sequence>
<evidence type="ECO:0000256" key="1">
    <source>
        <dbReference type="SAM" id="MobiDB-lite"/>
    </source>
</evidence>
<proteinExistence type="predicted"/>
<dbReference type="PANTHER" id="PTHR37535">
    <property type="entry name" value="FLUG DOMAIN PROTEIN"/>
    <property type="match status" value="1"/>
</dbReference>
<dbReference type="OrthoDB" id="4185537at2759"/>
<organism evidence="2 3">
    <name type="scientific">[Emmonsia] crescens</name>
    <dbReference type="NCBI Taxonomy" id="73230"/>
    <lineage>
        <taxon>Eukaryota</taxon>
        <taxon>Fungi</taxon>
        <taxon>Dikarya</taxon>
        <taxon>Ascomycota</taxon>
        <taxon>Pezizomycotina</taxon>
        <taxon>Eurotiomycetes</taxon>
        <taxon>Eurotiomycetidae</taxon>
        <taxon>Onygenales</taxon>
        <taxon>Ajellomycetaceae</taxon>
        <taxon>Emergomyces</taxon>
    </lineage>
</organism>
<reference evidence="3" key="1">
    <citation type="journal article" date="2015" name="PLoS Genet.">
        <title>The dynamic genome and transcriptome of the human fungal pathogen Blastomyces and close relative Emmonsia.</title>
        <authorList>
            <person name="Munoz J.F."/>
            <person name="Gauthier G.M."/>
            <person name="Desjardins C.A."/>
            <person name="Gallo J.E."/>
            <person name="Holder J."/>
            <person name="Sullivan T.D."/>
            <person name="Marty A.J."/>
            <person name="Carmen J.C."/>
            <person name="Chen Z."/>
            <person name="Ding L."/>
            <person name="Gujja S."/>
            <person name="Magrini V."/>
            <person name="Misas E."/>
            <person name="Mitreva M."/>
            <person name="Priest M."/>
            <person name="Saif S."/>
            <person name="Whiston E.A."/>
            <person name="Young S."/>
            <person name="Zeng Q."/>
            <person name="Goldman W.E."/>
            <person name="Mardis E.R."/>
            <person name="Taylor J.W."/>
            <person name="McEwen J.G."/>
            <person name="Clay O.K."/>
            <person name="Klein B.S."/>
            <person name="Cuomo C.A."/>
        </authorList>
    </citation>
    <scope>NUCLEOTIDE SEQUENCE [LARGE SCALE GENOMIC DNA]</scope>
    <source>
        <strain evidence="3">UAMH 3008</strain>
    </source>
</reference>
<dbReference type="Proteomes" id="UP000034164">
    <property type="component" value="Unassembled WGS sequence"/>
</dbReference>
<gene>
    <name evidence="2" type="ORF">EMCG_05555</name>
</gene>
<evidence type="ECO:0008006" key="4">
    <source>
        <dbReference type="Google" id="ProtNLM"/>
    </source>
</evidence>
<dbReference type="Pfam" id="PF11917">
    <property type="entry name" value="DUF3435"/>
    <property type="match status" value="1"/>
</dbReference>
<dbReference type="EMBL" id="LCZI01001733">
    <property type="protein sequence ID" value="KKZ57804.1"/>
    <property type="molecule type" value="Genomic_DNA"/>
</dbReference>
<dbReference type="AlphaFoldDB" id="A0A0G2IX92"/>
<feature type="region of interest" description="Disordered" evidence="1">
    <location>
        <begin position="787"/>
        <end position="813"/>
    </location>
</feature>
<dbReference type="PANTHER" id="PTHR37535:SF3">
    <property type="entry name" value="FLUG DOMAIN-CONTAINING PROTEIN"/>
    <property type="match status" value="1"/>
</dbReference>
<name>A0A0G2IX92_9EURO</name>
<dbReference type="InterPro" id="IPR021842">
    <property type="entry name" value="DUF3435"/>
</dbReference>
<dbReference type="VEuPathDB" id="FungiDB:EMCG_05555"/>
<evidence type="ECO:0000313" key="2">
    <source>
        <dbReference type="EMBL" id="KKZ57804.1"/>
    </source>
</evidence>
<accession>A0A0G2IX92</accession>
<comment type="caution">
    <text evidence="2">The sequence shown here is derived from an EMBL/GenBank/DDBJ whole genome shotgun (WGS) entry which is preliminary data.</text>
</comment>